<accession>A0A495RJ09</accession>
<comment type="caution">
    <text evidence="1">The sequence shown here is derived from an EMBL/GenBank/DDBJ whole genome shotgun (WGS) entry which is preliminary data.</text>
</comment>
<dbReference type="EMBL" id="RBWY01000001">
    <property type="protein sequence ID" value="RKS87487.1"/>
    <property type="molecule type" value="Genomic_DNA"/>
</dbReference>
<dbReference type="AlphaFoldDB" id="A0A495RJ09"/>
<dbReference type="PROSITE" id="PS51257">
    <property type="entry name" value="PROKAR_LIPOPROTEIN"/>
    <property type="match status" value="1"/>
</dbReference>
<evidence type="ECO:0000313" key="2">
    <source>
        <dbReference type="Proteomes" id="UP000278542"/>
    </source>
</evidence>
<dbReference type="Proteomes" id="UP000278542">
    <property type="component" value="Unassembled WGS sequence"/>
</dbReference>
<name>A0A495RJ09_9GAMM</name>
<dbReference type="RefSeq" id="WP_121144380.1">
    <property type="nucleotide sequence ID" value="NZ_RBWY01000001.1"/>
</dbReference>
<dbReference type="OrthoDB" id="8606465at2"/>
<reference evidence="1 2" key="1">
    <citation type="submission" date="2018-10" db="EMBL/GenBank/DDBJ databases">
        <title>Genomic Encyclopedia of Type Strains, Phase IV (KMG-IV): sequencing the most valuable type-strain genomes for metagenomic binning, comparative biology and taxonomic classification.</title>
        <authorList>
            <person name="Goeker M."/>
        </authorList>
    </citation>
    <scope>NUCLEOTIDE SEQUENCE [LARGE SCALE GENOMIC DNA]</scope>
    <source>
        <strain evidence="1 2">DSM 22228</strain>
    </source>
</reference>
<evidence type="ECO:0008006" key="3">
    <source>
        <dbReference type="Google" id="ProtNLM"/>
    </source>
</evidence>
<evidence type="ECO:0000313" key="1">
    <source>
        <dbReference type="EMBL" id="RKS87487.1"/>
    </source>
</evidence>
<organism evidence="1 2">
    <name type="scientific">Orbus hercynius</name>
    <dbReference type="NCBI Taxonomy" id="593135"/>
    <lineage>
        <taxon>Bacteria</taxon>
        <taxon>Pseudomonadati</taxon>
        <taxon>Pseudomonadota</taxon>
        <taxon>Gammaproteobacteria</taxon>
        <taxon>Orbales</taxon>
        <taxon>Orbaceae</taxon>
        <taxon>Orbus</taxon>
    </lineage>
</organism>
<proteinExistence type="predicted"/>
<gene>
    <name evidence="1" type="ORF">DES39_0721</name>
</gene>
<keyword evidence="2" id="KW-1185">Reference proteome</keyword>
<sequence length="134" mass="15614">MNLLKVSGLIVTVGLLTACTTQTPAEKEAESKAHAQQLLDMQIRLAKQCDPQIAQMMAQLPTVNELPAESRKQFEKNYNKRFHNPVFQACYSLAWKSYKELNQLEITRMQAWREANQLNWESGFFYNGPYSYWY</sequence>
<protein>
    <recommendedName>
        <fullName evidence="3">Lipoprotein</fullName>
    </recommendedName>
</protein>